<dbReference type="Proteomes" id="UP001195422">
    <property type="component" value="Unassembled WGS sequence"/>
</dbReference>
<comment type="caution">
    <text evidence="2">The sequence shown here is derived from an EMBL/GenBank/DDBJ whole genome shotgun (WGS) entry which is preliminary data.</text>
</comment>
<reference evidence="2 3" key="1">
    <citation type="submission" date="2021-03" db="EMBL/GenBank/DDBJ databases">
        <title>Sequencing the genomes of 1000 actinobacteria strains.</title>
        <authorList>
            <person name="Klenk H.-P."/>
        </authorList>
    </citation>
    <scope>NUCLEOTIDE SEQUENCE [LARGE SCALE GENOMIC DNA]</scope>
    <source>
        <strain evidence="2 3">DSM 20168</strain>
    </source>
</reference>
<dbReference type="EMBL" id="JAGIOJ010000001">
    <property type="protein sequence ID" value="MBP2397578.1"/>
    <property type="molecule type" value="Genomic_DNA"/>
</dbReference>
<gene>
    <name evidence="2" type="ORF">JOF39_000659</name>
</gene>
<proteinExistence type="predicted"/>
<name>A0ABS4XM40_GLUPR</name>
<evidence type="ECO:0000256" key="1">
    <source>
        <dbReference type="SAM" id="MobiDB-lite"/>
    </source>
</evidence>
<evidence type="ECO:0000313" key="3">
    <source>
        <dbReference type="Proteomes" id="UP001195422"/>
    </source>
</evidence>
<feature type="compositionally biased region" description="Acidic residues" evidence="1">
    <location>
        <begin position="47"/>
        <end position="57"/>
    </location>
</feature>
<accession>A0ABS4XM40</accession>
<sequence length="57" mass="6568">MTQKRSRDESARTTQPDQETEAREHTEDEQVAQRGRISQTTSTSESHDEDDERFDAG</sequence>
<feature type="compositionally biased region" description="Basic and acidic residues" evidence="1">
    <location>
        <begin position="1"/>
        <end position="11"/>
    </location>
</feature>
<keyword evidence="3" id="KW-1185">Reference proteome</keyword>
<evidence type="ECO:0000313" key="2">
    <source>
        <dbReference type="EMBL" id="MBP2397578.1"/>
    </source>
</evidence>
<protein>
    <submittedName>
        <fullName evidence="2">Uncharacterized protein</fullName>
    </submittedName>
</protein>
<dbReference type="RefSeq" id="WP_188947022.1">
    <property type="nucleotide sequence ID" value="NZ_BMPH01000002.1"/>
</dbReference>
<organism evidence="2 3">
    <name type="scientific">Glutamicibacter protophormiae</name>
    <name type="common">Brevibacterium protophormiae</name>
    <dbReference type="NCBI Taxonomy" id="37930"/>
    <lineage>
        <taxon>Bacteria</taxon>
        <taxon>Bacillati</taxon>
        <taxon>Actinomycetota</taxon>
        <taxon>Actinomycetes</taxon>
        <taxon>Micrococcales</taxon>
        <taxon>Micrococcaceae</taxon>
        <taxon>Glutamicibacter</taxon>
    </lineage>
</organism>
<feature type="region of interest" description="Disordered" evidence="1">
    <location>
        <begin position="1"/>
        <end position="57"/>
    </location>
</feature>